<accession>A0A433QYX2</accession>
<name>A0A433QYX2_9FUNG</name>
<dbReference type="InterPro" id="IPR017958">
    <property type="entry name" value="Gln-tRNA_amidoTrfase_suB_CS"/>
</dbReference>
<dbReference type="Pfam" id="PF02637">
    <property type="entry name" value="GatB_Yqey"/>
    <property type="match status" value="1"/>
</dbReference>
<evidence type="ECO:0000256" key="4">
    <source>
        <dbReference type="ARBA" id="ARBA00022917"/>
    </source>
</evidence>
<dbReference type="AlphaFoldDB" id="A0A433QYX2"/>
<reference evidence="7 8" key="1">
    <citation type="journal article" date="2018" name="New Phytol.">
        <title>Phylogenomics of Endogonaceae and evolution of mycorrhizas within Mucoromycota.</title>
        <authorList>
            <person name="Chang Y."/>
            <person name="Desiro A."/>
            <person name="Na H."/>
            <person name="Sandor L."/>
            <person name="Lipzen A."/>
            <person name="Clum A."/>
            <person name="Barry K."/>
            <person name="Grigoriev I.V."/>
            <person name="Martin F.M."/>
            <person name="Stajich J.E."/>
            <person name="Smith M.E."/>
            <person name="Bonito G."/>
            <person name="Spatafora J.W."/>
        </authorList>
    </citation>
    <scope>NUCLEOTIDE SEQUENCE [LARGE SCALE GENOMIC DNA]</scope>
    <source>
        <strain evidence="7 8">AD002</strain>
    </source>
</reference>
<dbReference type="GO" id="GO:0005524">
    <property type="term" value="F:ATP binding"/>
    <property type="evidence" value="ECO:0007669"/>
    <property type="project" value="UniProtKB-KW"/>
</dbReference>
<dbReference type="InterPro" id="IPR018027">
    <property type="entry name" value="Asn/Gln_amidotransferase"/>
</dbReference>
<evidence type="ECO:0000313" key="7">
    <source>
        <dbReference type="EMBL" id="RUS34935.1"/>
    </source>
</evidence>
<comment type="caution">
    <text evidence="7">The sequence shown here is derived from an EMBL/GenBank/DDBJ whole genome shotgun (WGS) entry which is preliminary data.</text>
</comment>
<evidence type="ECO:0000256" key="1">
    <source>
        <dbReference type="ARBA" id="ARBA00022598"/>
    </source>
</evidence>
<evidence type="ECO:0000313" key="8">
    <source>
        <dbReference type="Proteomes" id="UP000274822"/>
    </source>
</evidence>
<dbReference type="EMBL" id="RBNJ01000288">
    <property type="protein sequence ID" value="RUS34935.1"/>
    <property type="molecule type" value="Genomic_DNA"/>
</dbReference>
<dbReference type="Proteomes" id="UP000274822">
    <property type="component" value="Unassembled WGS sequence"/>
</dbReference>
<dbReference type="InterPro" id="IPR017959">
    <property type="entry name" value="Asn/Gln-tRNA_amidoTrfase_suB/E"/>
</dbReference>
<sequence length="456" mass="50608">MHAIHLSRLGRVALHTSSVRGARAVNNAPRALVNGKWEAVVGLEVHAQIDSRTKLFSGKWAYKCVVGNYATKDVNSLVSLVSVFALSIPDIVQRACEHQCVRYRRSVPRRVASECHGRSIRRSTCVDLAVMTALALKADVHLRSSFDRKHYFYPDLPQGYQITQHYEPISTGGLIALTELDGVSYPLEVRVEQLQLEQDTGKSLYDMVPGITLVDLNRAGTGLMEIVTRPDMRCIVVRGGIGGEEDAGTAAVCWIVEWEYGRGGCAFGSMRCDVNVSVHEVDTPFGTRCELKNLNSVRFLTMAIDAEVRRQIEVLEQGGTVMQETRGYDVVAGKTFRLRSKETAPDYRWIQRLFTLSLFAGNENLSEIVSARLRAGKIGKDVLAVMIDGDVRPAAEIVEEKGWHVVGDAAELRKVCEDLVANNKDKVSRCTFFTSAGLVHPCARCLTSFRKPRLIR</sequence>
<keyword evidence="4" id="KW-0648">Protein biosynthesis</keyword>
<proteinExistence type="predicted"/>
<dbReference type="SUPFAM" id="SSF55931">
    <property type="entry name" value="Glutamine synthetase/guanido kinase"/>
    <property type="match status" value="1"/>
</dbReference>
<evidence type="ECO:0000259" key="5">
    <source>
        <dbReference type="Pfam" id="PF02637"/>
    </source>
</evidence>
<dbReference type="GO" id="GO:0070681">
    <property type="term" value="P:glutaminyl-tRNAGln biosynthesis via transamidation"/>
    <property type="evidence" value="ECO:0007669"/>
    <property type="project" value="TreeGrafter"/>
</dbReference>
<evidence type="ECO:0000259" key="6">
    <source>
        <dbReference type="Pfam" id="PF02934"/>
    </source>
</evidence>
<dbReference type="GO" id="GO:0030956">
    <property type="term" value="C:glutamyl-tRNA(Gln) amidotransferase complex"/>
    <property type="evidence" value="ECO:0007669"/>
    <property type="project" value="TreeGrafter"/>
</dbReference>
<dbReference type="InterPro" id="IPR006075">
    <property type="entry name" value="Asn/Gln-tRNA_Trfase_suB/E_cat"/>
</dbReference>
<dbReference type="Pfam" id="PF02934">
    <property type="entry name" value="GatB_N"/>
    <property type="match status" value="1"/>
</dbReference>
<dbReference type="PANTHER" id="PTHR11659">
    <property type="entry name" value="GLUTAMYL-TRNA GLN AMIDOTRANSFERASE SUBUNIT B MITOCHONDRIAL AND PROKARYOTIC PET112-RELATED"/>
    <property type="match status" value="1"/>
</dbReference>
<evidence type="ECO:0000256" key="2">
    <source>
        <dbReference type="ARBA" id="ARBA00022741"/>
    </source>
</evidence>
<feature type="domain" description="Aspartyl/Glutamyl-tRNA(Gln) amidotransferase subunit B/E catalytic" evidence="6">
    <location>
        <begin position="40"/>
        <end position="350"/>
    </location>
</feature>
<dbReference type="PROSITE" id="PS01234">
    <property type="entry name" value="GATB"/>
    <property type="match status" value="1"/>
</dbReference>
<dbReference type="GO" id="GO:0050567">
    <property type="term" value="F:glutaminyl-tRNA synthase (glutamine-hydrolyzing) activity"/>
    <property type="evidence" value="ECO:0007669"/>
    <property type="project" value="TreeGrafter"/>
</dbReference>
<gene>
    <name evidence="7" type="ORF">BC938DRAFT_477672</name>
</gene>
<dbReference type="GO" id="GO:0005739">
    <property type="term" value="C:mitochondrion"/>
    <property type="evidence" value="ECO:0007669"/>
    <property type="project" value="TreeGrafter"/>
</dbReference>
<dbReference type="GO" id="GO:0032543">
    <property type="term" value="P:mitochondrial translation"/>
    <property type="evidence" value="ECO:0007669"/>
    <property type="project" value="TreeGrafter"/>
</dbReference>
<keyword evidence="2" id="KW-0547">Nucleotide-binding</keyword>
<feature type="domain" description="Asn/Gln amidotransferase" evidence="5">
    <location>
        <begin position="373"/>
        <end position="428"/>
    </location>
</feature>
<protein>
    <submittedName>
        <fullName evidence="7">GatB/GatE catalytic domain-containing protein</fullName>
    </submittedName>
</protein>
<organism evidence="7 8">
    <name type="scientific">Jimgerdemannia flammicorona</name>
    <dbReference type="NCBI Taxonomy" id="994334"/>
    <lineage>
        <taxon>Eukaryota</taxon>
        <taxon>Fungi</taxon>
        <taxon>Fungi incertae sedis</taxon>
        <taxon>Mucoromycota</taxon>
        <taxon>Mucoromycotina</taxon>
        <taxon>Endogonomycetes</taxon>
        <taxon>Endogonales</taxon>
        <taxon>Endogonaceae</taxon>
        <taxon>Jimgerdemannia</taxon>
    </lineage>
</organism>
<evidence type="ECO:0000256" key="3">
    <source>
        <dbReference type="ARBA" id="ARBA00022840"/>
    </source>
</evidence>
<keyword evidence="1" id="KW-0436">Ligase</keyword>
<keyword evidence="8" id="KW-1185">Reference proteome</keyword>
<dbReference type="PANTHER" id="PTHR11659:SF0">
    <property type="entry name" value="GLUTAMYL-TRNA(GLN) AMIDOTRANSFERASE SUBUNIT B, MITOCHONDRIAL"/>
    <property type="match status" value="1"/>
</dbReference>
<dbReference type="InterPro" id="IPR014746">
    <property type="entry name" value="Gln_synth/guanido_kin_cat_dom"/>
</dbReference>
<keyword evidence="3" id="KW-0067">ATP-binding</keyword>